<gene>
    <name evidence="1" type="ORF">SAMN05421740_10584</name>
</gene>
<accession>A0A1H7PYJ7</accession>
<reference evidence="2" key="1">
    <citation type="submission" date="2016-10" db="EMBL/GenBank/DDBJ databases">
        <authorList>
            <person name="Varghese N."/>
            <person name="Submissions S."/>
        </authorList>
    </citation>
    <scope>NUCLEOTIDE SEQUENCE [LARGE SCALE GENOMIC DNA]</scope>
    <source>
        <strain evidence="2">Jip14</strain>
    </source>
</reference>
<dbReference type="Proteomes" id="UP000198916">
    <property type="component" value="Unassembled WGS sequence"/>
</dbReference>
<name>A0A1H7PYJ7_9SPHI</name>
<evidence type="ECO:0008006" key="3">
    <source>
        <dbReference type="Google" id="ProtNLM"/>
    </source>
</evidence>
<sequence length="374" mass="43348">MSRITNETFYTVMTKLFDRLPNRYVGTHLLDFDKDNQRFTSWRSERTTEPFDPFTVLCEMHGIRSLIAAIVSGAYFEAEPLLVVPTGSRYTVLDGNRRLAAVRAILDHERYAHYYPDWLHKPTSELLESLTQIPVIIVADRQLVWPLLAQRHGMGTENWDSYTRASFFHRVTDSYLVSDYQVANYLGIGRWEFNRFMTPYRLIAAAEKAGIWNRRQMERKTIYYSLLAKTLQDERIQRFVGMESLDGFAAAALNLANVGRLLNWLHGNKEKGLRPALSYVDSDIRKLGRVVESDEAMRYLDEHGWLERAYQMAVQQKFPINSDLHKVHNKLGDMLATVPDYEVPYEGEGLAKQVKRAADDLYERVLKKRIKNGG</sequence>
<evidence type="ECO:0000313" key="1">
    <source>
        <dbReference type="EMBL" id="SEL40900.1"/>
    </source>
</evidence>
<organism evidence="1 2">
    <name type="scientific">Parapedobacter koreensis</name>
    <dbReference type="NCBI Taxonomy" id="332977"/>
    <lineage>
        <taxon>Bacteria</taxon>
        <taxon>Pseudomonadati</taxon>
        <taxon>Bacteroidota</taxon>
        <taxon>Sphingobacteriia</taxon>
        <taxon>Sphingobacteriales</taxon>
        <taxon>Sphingobacteriaceae</taxon>
        <taxon>Parapedobacter</taxon>
    </lineage>
</organism>
<proteinExistence type="predicted"/>
<keyword evidence="2" id="KW-1185">Reference proteome</keyword>
<dbReference type="STRING" id="332977.SAMN05421740_10584"/>
<dbReference type="EMBL" id="FNZR01000005">
    <property type="protein sequence ID" value="SEL40900.1"/>
    <property type="molecule type" value="Genomic_DNA"/>
</dbReference>
<protein>
    <recommendedName>
        <fullName evidence="3">ParB-like nuclease domain-containing protein</fullName>
    </recommendedName>
</protein>
<dbReference type="AlphaFoldDB" id="A0A1H7PYJ7"/>
<evidence type="ECO:0000313" key="2">
    <source>
        <dbReference type="Proteomes" id="UP000198916"/>
    </source>
</evidence>